<accession>A0AAV3NIC7</accession>
<proteinExistence type="predicted"/>
<dbReference type="InterPro" id="IPR013103">
    <property type="entry name" value="RVT_2"/>
</dbReference>
<keyword evidence="2" id="KW-0812">Transmembrane</keyword>
<dbReference type="InterPro" id="IPR043502">
    <property type="entry name" value="DNA/RNA_pol_sf"/>
</dbReference>
<protein>
    <submittedName>
        <fullName evidence="2">Transmembrane signal receptor</fullName>
    </submittedName>
</protein>
<name>A0AAV3NIC7_LITER</name>
<evidence type="ECO:0000259" key="1">
    <source>
        <dbReference type="Pfam" id="PF07727"/>
    </source>
</evidence>
<dbReference type="Proteomes" id="UP001454036">
    <property type="component" value="Unassembled WGS sequence"/>
</dbReference>
<dbReference type="EMBL" id="BAABME010000054">
    <property type="protein sequence ID" value="GAA0139060.1"/>
    <property type="molecule type" value="Genomic_DNA"/>
</dbReference>
<keyword evidence="2" id="KW-0472">Membrane</keyword>
<sequence>MESLPPGKKALGCKWVYKINNHSDGTIERLKTRLVIFGNHQVEGIDYNETFALVAKMVTMRTFLALAAARNWELHQMDVHNAFLHGDLHEEVYMKLPPGLAIDHPGMVCRLKKSLYGLR</sequence>
<dbReference type="Pfam" id="PF07727">
    <property type="entry name" value="RVT_2"/>
    <property type="match status" value="1"/>
</dbReference>
<evidence type="ECO:0000313" key="2">
    <source>
        <dbReference type="EMBL" id="GAA0139060.1"/>
    </source>
</evidence>
<dbReference type="AlphaFoldDB" id="A0AAV3NIC7"/>
<dbReference type="SUPFAM" id="SSF56672">
    <property type="entry name" value="DNA/RNA polymerases"/>
    <property type="match status" value="1"/>
</dbReference>
<comment type="caution">
    <text evidence="2">The sequence shown here is derived from an EMBL/GenBank/DDBJ whole genome shotgun (WGS) entry which is preliminary data.</text>
</comment>
<reference evidence="2 3" key="1">
    <citation type="submission" date="2024-01" db="EMBL/GenBank/DDBJ databases">
        <title>The complete chloroplast genome sequence of Lithospermum erythrorhizon: insights into the phylogenetic relationship among Boraginaceae species and the maternal lineages of purple gromwells.</title>
        <authorList>
            <person name="Okada T."/>
            <person name="Watanabe K."/>
        </authorList>
    </citation>
    <scope>NUCLEOTIDE SEQUENCE [LARGE SCALE GENOMIC DNA]</scope>
</reference>
<evidence type="ECO:0000313" key="3">
    <source>
        <dbReference type="Proteomes" id="UP001454036"/>
    </source>
</evidence>
<keyword evidence="3" id="KW-1185">Reference proteome</keyword>
<gene>
    <name evidence="2" type="ORF">LIER_00683</name>
</gene>
<feature type="domain" description="Reverse transcriptase Ty1/copia-type" evidence="1">
    <location>
        <begin position="3"/>
        <end position="119"/>
    </location>
</feature>
<organism evidence="2 3">
    <name type="scientific">Lithospermum erythrorhizon</name>
    <name type="common">Purple gromwell</name>
    <name type="synonym">Lithospermum officinale var. erythrorhizon</name>
    <dbReference type="NCBI Taxonomy" id="34254"/>
    <lineage>
        <taxon>Eukaryota</taxon>
        <taxon>Viridiplantae</taxon>
        <taxon>Streptophyta</taxon>
        <taxon>Embryophyta</taxon>
        <taxon>Tracheophyta</taxon>
        <taxon>Spermatophyta</taxon>
        <taxon>Magnoliopsida</taxon>
        <taxon>eudicotyledons</taxon>
        <taxon>Gunneridae</taxon>
        <taxon>Pentapetalae</taxon>
        <taxon>asterids</taxon>
        <taxon>lamiids</taxon>
        <taxon>Boraginales</taxon>
        <taxon>Boraginaceae</taxon>
        <taxon>Boraginoideae</taxon>
        <taxon>Lithospermeae</taxon>
        <taxon>Lithospermum</taxon>
    </lineage>
</organism>
<keyword evidence="2" id="KW-0675">Receptor</keyword>